<evidence type="ECO:0008006" key="3">
    <source>
        <dbReference type="Google" id="ProtNLM"/>
    </source>
</evidence>
<name>A0A1M6DT92_9CLOT</name>
<dbReference type="Gene3D" id="3.40.50.300">
    <property type="entry name" value="P-loop containing nucleotide triphosphate hydrolases"/>
    <property type="match status" value="1"/>
</dbReference>
<dbReference type="Proteomes" id="UP000184241">
    <property type="component" value="Unassembled WGS sequence"/>
</dbReference>
<reference evidence="1 2" key="1">
    <citation type="submission" date="2016-11" db="EMBL/GenBank/DDBJ databases">
        <authorList>
            <person name="Jaros S."/>
            <person name="Januszkiewicz K."/>
            <person name="Wedrychowicz H."/>
        </authorList>
    </citation>
    <scope>NUCLEOTIDE SEQUENCE [LARGE SCALE GENOMIC DNA]</scope>
    <source>
        <strain evidence="1 2">DSM 6191</strain>
    </source>
</reference>
<dbReference type="InterPro" id="IPR027417">
    <property type="entry name" value="P-loop_NTPase"/>
</dbReference>
<accession>A0A1M6DT92</accession>
<dbReference type="AlphaFoldDB" id="A0A1M6DT92"/>
<sequence>MENINELRYAENKLKLWYNREMGKIINVLSVPYNSSIVFGKLISDLLQSNKKVVYVTNDYEENKELIKYIKEYQRNIKYSYLKNYNTTLEPGVLYFINSANLSVLKDDVELIIYDDITSFSNYSKLQIKEKVDNLYKFAHKIIVYSIEDVYRNMESMEISSINKLGPIIEPRAITTRINLEEDMPYILYEYLKWFKESKRKIVLHVPTEECGDKIYDLYTKKIKVLSDVKIIRFKERDEIKKIEKMLTMKNQPIMIITEYMGENLNNINDIDIIVINAENSRFDYKKIVYLCGKVGAREKYLGEVILISREVSDDMEKAKDITRYFNKLVWERGLLKV</sequence>
<gene>
    <name evidence="1" type="ORF">SAMN02745941_04315</name>
</gene>
<evidence type="ECO:0000313" key="1">
    <source>
        <dbReference type="EMBL" id="SHI76466.1"/>
    </source>
</evidence>
<protein>
    <recommendedName>
        <fullName evidence="3">Superfamily II DNA/RNA helicase required for DNA uptake (Late competence protein)</fullName>
    </recommendedName>
</protein>
<dbReference type="RefSeq" id="WP_073022621.1">
    <property type="nucleotide sequence ID" value="NZ_FQXU01000019.1"/>
</dbReference>
<organism evidence="1 2">
    <name type="scientific">Clostridium intestinale DSM 6191</name>
    <dbReference type="NCBI Taxonomy" id="1121320"/>
    <lineage>
        <taxon>Bacteria</taxon>
        <taxon>Bacillati</taxon>
        <taxon>Bacillota</taxon>
        <taxon>Clostridia</taxon>
        <taxon>Eubacteriales</taxon>
        <taxon>Clostridiaceae</taxon>
        <taxon>Clostridium</taxon>
    </lineage>
</organism>
<evidence type="ECO:0000313" key="2">
    <source>
        <dbReference type="Proteomes" id="UP000184241"/>
    </source>
</evidence>
<proteinExistence type="predicted"/>
<dbReference type="EMBL" id="FQXU01000019">
    <property type="protein sequence ID" value="SHI76466.1"/>
    <property type="molecule type" value="Genomic_DNA"/>
</dbReference>